<dbReference type="PDB" id="5WK1">
    <property type="method" value="EM"/>
    <property type="resolution" value="3.60 A"/>
    <property type="chains" value="K/L/M/S/X/Y/Z=1-148"/>
</dbReference>
<protein>
    <submittedName>
        <fullName evidence="1">Uncharacterized protein</fullName>
    </submittedName>
</protein>
<dbReference type="EMBL" id="KC542353">
    <property type="protein sequence ID" value="AGR46572.1"/>
    <property type="molecule type" value="Genomic_DNA"/>
</dbReference>
<proteinExistence type="evidence at protein level"/>
<keyword evidence="2" id="KW-0002">3D-structure</keyword>
<reference evidence="2" key="2">
    <citation type="journal article" date="2018" name="Structure">
        <title>Structure of the Marine Siphovirus TW1: Evolution of Capsid-Stabilizing Proteins and Tail Spikes.</title>
        <authorList>
            <person name="Wang Z."/>
            <person name="Hardies S.C."/>
            <person name="Fokine A."/>
            <person name="Klose T."/>
            <person name="Jiang W."/>
            <person name="Cho B.C."/>
            <person name="Rossmann M.G."/>
        </authorList>
    </citation>
    <scope>STRUCTURE BY ELECTRON MICROSCOPY (3.60 ANGSTROMS) OF 1-148</scope>
</reference>
<reference evidence="1" key="1">
    <citation type="journal article" date="2014" name="Arch. Virol.">
        <title>Complete genome sequence of marine bacterium Pseudoalteromonas phenolica bacteriophage TW1.</title>
        <authorList>
            <person name="Shin H."/>
            <person name="Lee J.H."/>
            <person name="Ahn C.S."/>
            <person name="Ryu S."/>
            <person name="Cho B.C."/>
        </authorList>
    </citation>
    <scope>NUCLEOTIDE SEQUENCE</scope>
</reference>
<evidence type="ECO:0000313" key="1">
    <source>
        <dbReference type="EMBL" id="AGR46572.1"/>
    </source>
</evidence>
<accession>A0ACD6B8P7</accession>
<organism evidence="1">
    <name type="scientific">Pseudoalteromonas phage TW1</name>
    <dbReference type="NCBI Taxonomy" id="1366055"/>
    <lineage>
        <taxon>Viruses</taxon>
        <taxon>Duplodnaviria</taxon>
        <taxon>Heunggongvirae</taxon>
        <taxon>Uroviricota</taxon>
        <taxon>Caudoviricetes</taxon>
    </lineage>
</organism>
<evidence type="ECO:0007829" key="2">
    <source>
        <dbReference type="PDB" id="5WK1"/>
    </source>
</evidence>
<name>A0ACD6B8P7_9CAUD</name>
<gene>
    <name evidence="1" type="ORF">TW1_056</name>
</gene>
<sequence>MANSKNSIFVGGAGRVKQTIEGLAQSAFKPGQLLARAAGDAIDVTAKASTTYGNEFLICDDQPQTLGGGTDVAVTAGDTVQAISVLPGQYVLLSFAATQNVTTKGAAVASNGDGNFKLGNPATEQTFAVTEEIINVTTAGTLVLCRAI</sequence>
<accession>S5MS27</accession>